<proteinExistence type="predicted"/>
<reference evidence="3" key="1">
    <citation type="journal article" date="2009" name="Nature">
        <title>Genome sequence and analysis of the Irish potato famine pathogen Phytophthora infestans.</title>
        <authorList>
            <consortium name="The Broad Institute Genome Sequencing Platform"/>
            <person name="Haas B.J."/>
            <person name="Kamoun S."/>
            <person name="Zody M.C."/>
            <person name="Jiang R.H."/>
            <person name="Handsaker R.E."/>
            <person name="Cano L.M."/>
            <person name="Grabherr M."/>
            <person name="Kodira C.D."/>
            <person name="Raffaele S."/>
            <person name="Torto-Alalibo T."/>
            <person name="Bozkurt T.O."/>
            <person name="Ah-Fong A.M."/>
            <person name="Alvarado L."/>
            <person name="Anderson V.L."/>
            <person name="Armstrong M.R."/>
            <person name="Avrova A."/>
            <person name="Baxter L."/>
            <person name="Beynon J."/>
            <person name="Boevink P.C."/>
            <person name="Bollmann S.R."/>
            <person name="Bos J.I."/>
            <person name="Bulone V."/>
            <person name="Cai G."/>
            <person name="Cakir C."/>
            <person name="Carrington J.C."/>
            <person name="Chawner M."/>
            <person name="Conti L."/>
            <person name="Costanzo S."/>
            <person name="Ewan R."/>
            <person name="Fahlgren N."/>
            <person name="Fischbach M.A."/>
            <person name="Fugelstad J."/>
            <person name="Gilroy E.M."/>
            <person name="Gnerre S."/>
            <person name="Green P.J."/>
            <person name="Grenville-Briggs L.J."/>
            <person name="Griffith J."/>
            <person name="Grunwald N.J."/>
            <person name="Horn K."/>
            <person name="Horner N.R."/>
            <person name="Hu C.H."/>
            <person name="Huitema E."/>
            <person name="Jeong D.H."/>
            <person name="Jones A.M."/>
            <person name="Jones J.D."/>
            <person name="Jones R.W."/>
            <person name="Karlsson E.K."/>
            <person name="Kunjeti S.G."/>
            <person name="Lamour K."/>
            <person name="Liu Z."/>
            <person name="Ma L."/>
            <person name="Maclean D."/>
            <person name="Chibucos M.C."/>
            <person name="McDonald H."/>
            <person name="McWalters J."/>
            <person name="Meijer H.J."/>
            <person name="Morgan W."/>
            <person name="Morris P.F."/>
            <person name="Munro C.A."/>
            <person name="O'Neill K."/>
            <person name="Ospina-Giraldo M."/>
            <person name="Pinzon A."/>
            <person name="Pritchard L."/>
            <person name="Ramsahoye B."/>
            <person name="Ren Q."/>
            <person name="Restrepo S."/>
            <person name="Roy S."/>
            <person name="Sadanandom A."/>
            <person name="Savidor A."/>
            <person name="Schornack S."/>
            <person name="Schwartz D.C."/>
            <person name="Schumann U.D."/>
            <person name="Schwessinger B."/>
            <person name="Seyer L."/>
            <person name="Sharpe T."/>
            <person name="Silvar C."/>
            <person name="Song J."/>
            <person name="Studholme D.J."/>
            <person name="Sykes S."/>
            <person name="Thines M."/>
            <person name="van de Vondervoort P.J."/>
            <person name="Phuntumart V."/>
            <person name="Wawra S."/>
            <person name="Weide R."/>
            <person name="Win J."/>
            <person name="Young C."/>
            <person name="Zhou S."/>
            <person name="Fry W."/>
            <person name="Meyers B.C."/>
            <person name="van West P."/>
            <person name="Ristaino J."/>
            <person name="Govers F."/>
            <person name="Birch P.R."/>
            <person name="Whisson S.C."/>
            <person name="Judelson H.S."/>
            <person name="Nusbaum C."/>
        </authorList>
    </citation>
    <scope>NUCLEOTIDE SEQUENCE [LARGE SCALE GENOMIC DNA]</scope>
    <source>
        <strain evidence="3">T30-4</strain>
    </source>
</reference>
<dbReference type="InterPro" id="IPR015424">
    <property type="entry name" value="PyrdxlP-dep_Trfase"/>
</dbReference>
<protein>
    <recommendedName>
        <fullName evidence="4">Cysteine desulfurase</fullName>
    </recommendedName>
</protein>
<keyword evidence="1" id="KW-0663">Pyridoxal phosphate</keyword>
<accession>D0NB27</accession>
<organism evidence="2 3">
    <name type="scientific">Phytophthora infestans (strain T30-4)</name>
    <name type="common">Potato late blight agent</name>
    <dbReference type="NCBI Taxonomy" id="403677"/>
    <lineage>
        <taxon>Eukaryota</taxon>
        <taxon>Sar</taxon>
        <taxon>Stramenopiles</taxon>
        <taxon>Oomycota</taxon>
        <taxon>Peronosporomycetes</taxon>
        <taxon>Peronosporales</taxon>
        <taxon>Peronosporaceae</taxon>
        <taxon>Phytophthora</taxon>
    </lineage>
</organism>
<dbReference type="Proteomes" id="UP000006643">
    <property type="component" value="Unassembled WGS sequence"/>
</dbReference>
<evidence type="ECO:0000313" key="3">
    <source>
        <dbReference type="Proteomes" id="UP000006643"/>
    </source>
</evidence>
<name>D0NB27_PHYIT</name>
<dbReference type="OrthoDB" id="420046at2759"/>
<evidence type="ECO:0008006" key="4">
    <source>
        <dbReference type="Google" id="ProtNLM"/>
    </source>
</evidence>
<dbReference type="SUPFAM" id="SSF53383">
    <property type="entry name" value="PLP-dependent transferases"/>
    <property type="match status" value="1"/>
</dbReference>
<evidence type="ECO:0000256" key="1">
    <source>
        <dbReference type="ARBA" id="ARBA00022898"/>
    </source>
</evidence>
<dbReference type="STRING" id="403677.D0NB27"/>
<evidence type="ECO:0000313" key="2">
    <source>
        <dbReference type="EMBL" id="EEY55035.1"/>
    </source>
</evidence>
<dbReference type="PANTHER" id="PTHR43586:SF8">
    <property type="entry name" value="CYSTEINE DESULFURASE 1, CHLOROPLASTIC"/>
    <property type="match status" value="1"/>
</dbReference>
<dbReference type="VEuPathDB" id="FungiDB:PITG_08622"/>
<sequence length="104" mass="11395">MADNMIGRNIPFQSPFGTKAQVYADYTASGKSLECIEKFIHDHVMPTYGNTHTTTSVTGLQTTSFREEARQVIARAVNAPRLTSWSRLSASTKAVDVTDPTSGR</sequence>
<dbReference type="InterPro" id="IPR015421">
    <property type="entry name" value="PyrdxlP-dep_Trfase_major"/>
</dbReference>
<dbReference type="EMBL" id="DS028130">
    <property type="protein sequence ID" value="EEY55035.1"/>
    <property type="molecule type" value="Genomic_DNA"/>
</dbReference>
<dbReference type="KEGG" id="pif:PITG_08622"/>
<dbReference type="AlphaFoldDB" id="D0NB27"/>
<keyword evidence="3" id="KW-1185">Reference proteome</keyword>
<dbReference type="HOGENOM" id="CLU_2255437_0_0_1"/>
<gene>
    <name evidence="2" type="ORF">PITG_08622</name>
</gene>
<dbReference type="PANTHER" id="PTHR43586">
    <property type="entry name" value="CYSTEINE DESULFURASE"/>
    <property type="match status" value="1"/>
</dbReference>
<dbReference type="Gene3D" id="3.40.640.10">
    <property type="entry name" value="Type I PLP-dependent aspartate aminotransferase-like (Major domain)"/>
    <property type="match status" value="1"/>
</dbReference>
<dbReference type="RefSeq" id="XP_002903980.1">
    <property type="nucleotide sequence ID" value="XM_002903934.1"/>
</dbReference>
<dbReference type="InParanoid" id="D0NB27"/>
<dbReference type="eggNOG" id="KOG2840">
    <property type="taxonomic scope" value="Eukaryota"/>
</dbReference>
<dbReference type="GeneID" id="9462043"/>